<dbReference type="SUPFAM" id="SSF52047">
    <property type="entry name" value="RNI-like"/>
    <property type="match status" value="1"/>
</dbReference>
<dbReference type="Gene3D" id="3.80.10.10">
    <property type="entry name" value="Ribonuclease Inhibitor"/>
    <property type="match status" value="1"/>
</dbReference>
<dbReference type="InterPro" id="IPR032675">
    <property type="entry name" value="LRR_dom_sf"/>
</dbReference>
<proteinExistence type="predicted"/>
<comment type="caution">
    <text evidence="1">The sequence shown here is derived from an EMBL/GenBank/DDBJ whole genome shotgun (WGS) entry which is preliminary data.</text>
</comment>
<dbReference type="Proteomes" id="UP001140949">
    <property type="component" value="Unassembled WGS sequence"/>
</dbReference>
<evidence type="ECO:0000313" key="1">
    <source>
        <dbReference type="EMBL" id="KAJ6808571.1"/>
    </source>
</evidence>
<reference evidence="1" key="1">
    <citation type="journal article" date="2023" name="GigaByte">
        <title>Genome assembly of the bearded iris, Iris pallida Lam.</title>
        <authorList>
            <person name="Bruccoleri R.E."/>
            <person name="Oakeley E.J."/>
            <person name="Faust A.M.E."/>
            <person name="Altorfer M."/>
            <person name="Dessus-Babus S."/>
            <person name="Burckhardt D."/>
            <person name="Oertli M."/>
            <person name="Naumann U."/>
            <person name="Petersen F."/>
            <person name="Wong J."/>
        </authorList>
    </citation>
    <scope>NUCLEOTIDE SEQUENCE</scope>
    <source>
        <strain evidence="1">GSM-AAB239-AS_SAM_17_03QT</strain>
    </source>
</reference>
<evidence type="ECO:0000313" key="2">
    <source>
        <dbReference type="EMBL" id="KAJ6840976.1"/>
    </source>
</evidence>
<dbReference type="EMBL" id="JANAVB010033220">
    <property type="protein sequence ID" value="KAJ6808571.1"/>
    <property type="molecule type" value="Genomic_DNA"/>
</dbReference>
<protein>
    <submittedName>
        <fullName evidence="1">Protein STRUBBELIG-RECEPTOR FAMILY 6-like isoform X2</fullName>
    </submittedName>
</protein>
<gene>
    <name evidence="1" type="ORF">M6B38_164400</name>
    <name evidence="2" type="ORF">M6B38_308945</name>
</gene>
<organism evidence="1 3">
    <name type="scientific">Iris pallida</name>
    <name type="common">Sweet iris</name>
    <dbReference type="NCBI Taxonomy" id="29817"/>
    <lineage>
        <taxon>Eukaryota</taxon>
        <taxon>Viridiplantae</taxon>
        <taxon>Streptophyta</taxon>
        <taxon>Embryophyta</taxon>
        <taxon>Tracheophyta</taxon>
        <taxon>Spermatophyta</taxon>
        <taxon>Magnoliopsida</taxon>
        <taxon>Liliopsida</taxon>
        <taxon>Asparagales</taxon>
        <taxon>Iridaceae</taxon>
        <taxon>Iridoideae</taxon>
        <taxon>Irideae</taxon>
        <taxon>Iris</taxon>
    </lineage>
</organism>
<dbReference type="Pfam" id="PF00560">
    <property type="entry name" value="LRR_1"/>
    <property type="match status" value="2"/>
</dbReference>
<sequence length="82" mass="8914">MNIMTSLHELDLSNNILGGGTWIPYNLPPNLQHLNLASNSFAQANTYSISLMGSLHYLKSCSQSTIGKFGRLVGQLSSLTTM</sequence>
<dbReference type="InterPro" id="IPR001611">
    <property type="entry name" value="Leu-rich_rpt"/>
</dbReference>
<keyword evidence="3" id="KW-1185">Reference proteome</keyword>
<evidence type="ECO:0000313" key="3">
    <source>
        <dbReference type="Proteomes" id="UP001140949"/>
    </source>
</evidence>
<dbReference type="EMBL" id="JANAVB010008998">
    <property type="protein sequence ID" value="KAJ6840976.1"/>
    <property type="molecule type" value="Genomic_DNA"/>
</dbReference>
<name>A0AAX6EXB7_IRIPA</name>
<reference evidence="1" key="2">
    <citation type="submission" date="2023-04" db="EMBL/GenBank/DDBJ databases">
        <authorList>
            <person name="Bruccoleri R.E."/>
            <person name="Oakeley E.J."/>
            <person name="Faust A.-M."/>
            <person name="Dessus-Babus S."/>
            <person name="Altorfer M."/>
            <person name="Burckhardt D."/>
            <person name="Oertli M."/>
            <person name="Naumann U."/>
            <person name="Petersen F."/>
            <person name="Wong J."/>
        </authorList>
    </citation>
    <scope>NUCLEOTIDE SEQUENCE</scope>
    <source>
        <strain evidence="1">GSM-AAB239-AS_SAM_17_03QT</strain>
        <tissue evidence="1">Leaf</tissue>
    </source>
</reference>
<dbReference type="AlphaFoldDB" id="A0AAX6EXB7"/>
<accession>A0AAX6EXB7</accession>